<protein>
    <submittedName>
        <fullName evidence="2">Uncharacterized protein</fullName>
    </submittedName>
</protein>
<keyword evidence="1" id="KW-0472">Membrane</keyword>
<sequence length="304" mass="35073">MNDFNTFFAQAYWWLSLFGGVHCLALAIYIRYFYHPDSNQKLLAAFLSLIALYFLTGLLNRDNSPIPIHILFNLINPIYFLLMPLLYLYCKRSLVPTHKPLGFSKHYWPSAFTLVFAILDIGLRLTAYPNGEWQPLTQMLKEISISQWGAILPALLSVQTCCYFVALWVLFRRHKRNQTDVTLTQEALGTIRFRWLIGLTLAMLLNWLIRVFVVILPFYLGDNLSLLSHALPRLTLLLSMYMLAVYGLKQITRSAYLKGRMAKPLSQPRPIAIENVLTPEEYEFLHQIQQDDAENPQASSAPKN</sequence>
<evidence type="ECO:0000256" key="1">
    <source>
        <dbReference type="SAM" id="Phobius"/>
    </source>
</evidence>
<reference evidence="2" key="1">
    <citation type="journal article" date="2023" name="Int. J. Syst. Evol. Microbiol.">
        <title>&lt;i&gt;Shewanella septentrionalis&lt;/i&gt; sp. nov. and &lt;i&gt;Shewanella holmiensis&lt;/i&gt; sp. nov., isolated from Baltic Sea water and sediments.</title>
        <authorList>
            <person name="Martin-Rodriguez A.J."/>
            <person name="Thorell K."/>
            <person name="Joffre E."/>
            <person name="Jensie-Markopoulos S."/>
            <person name="Moore E.R.B."/>
            <person name="Sjoling A."/>
        </authorList>
    </citation>
    <scope>NUCLEOTIDE SEQUENCE</scope>
    <source>
        <strain evidence="2">SP1W3</strain>
    </source>
</reference>
<keyword evidence="3" id="KW-1185">Reference proteome</keyword>
<organism evidence="2 3">
    <name type="scientific">Shewanella septentrionalis</name>
    <dbReference type="NCBI Taxonomy" id="2952223"/>
    <lineage>
        <taxon>Bacteria</taxon>
        <taxon>Pseudomonadati</taxon>
        <taxon>Pseudomonadota</taxon>
        <taxon>Gammaproteobacteria</taxon>
        <taxon>Alteromonadales</taxon>
        <taxon>Shewanellaceae</taxon>
        <taxon>Shewanella</taxon>
    </lineage>
</organism>
<dbReference type="RefSeq" id="WP_261273295.1">
    <property type="nucleotide sequence ID" value="NZ_JAMTCC010000028.1"/>
</dbReference>
<feature type="transmembrane region" description="Helical" evidence="1">
    <location>
        <begin position="226"/>
        <end position="248"/>
    </location>
</feature>
<keyword evidence="1" id="KW-0812">Transmembrane</keyword>
<evidence type="ECO:0000313" key="3">
    <source>
        <dbReference type="Proteomes" id="UP001155604"/>
    </source>
</evidence>
<feature type="transmembrane region" description="Helical" evidence="1">
    <location>
        <begin position="66"/>
        <end position="90"/>
    </location>
</feature>
<dbReference type="AlphaFoldDB" id="A0A9X2WWQ8"/>
<dbReference type="Proteomes" id="UP001155604">
    <property type="component" value="Unassembled WGS sequence"/>
</dbReference>
<proteinExistence type="predicted"/>
<name>A0A9X2WWQ8_9GAMM</name>
<accession>A0A9X2WWQ8</accession>
<dbReference type="EMBL" id="JAMTCC010000028">
    <property type="protein sequence ID" value="MCT7946851.1"/>
    <property type="molecule type" value="Genomic_DNA"/>
</dbReference>
<feature type="transmembrane region" description="Helical" evidence="1">
    <location>
        <begin position="42"/>
        <end position="60"/>
    </location>
</feature>
<feature type="transmembrane region" description="Helical" evidence="1">
    <location>
        <begin position="12"/>
        <end position="30"/>
    </location>
</feature>
<feature type="transmembrane region" description="Helical" evidence="1">
    <location>
        <begin position="195"/>
        <end position="220"/>
    </location>
</feature>
<keyword evidence="1" id="KW-1133">Transmembrane helix</keyword>
<feature type="transmembrane region" description="Helical" evidence="1">
    <location>
        <begin position="148"/>
        <end position="171"/>
    </location>
</feature>
<gene>
    <name evidence="2" type="ORF">NE536_15930</name>
</gene>
<comment type="caution">
    <text evidence="2">The sequence shown here is derived from an EMBL/GenBank/DDBJ whole genome shotgun (WGS) entry which is preliminary data.</text>
</comment>
<feature type="transmembrane region" description="Helical" evidence="1">
    <location>
        <begin position="111"/>
        <end position="128"/>
    </location>
</feature>
<evidence type="ECO:0000313" key="2">
    <source>
        <dbReference type="EMBL" id="MCT7946851.1"/>
    </source>
</evidence>